<dbReference type="AlphaFoldDB" id="A0A2A5IMJ3"/>
<dbReference type="OrthoDB" id="2941888at2"/>
<protein>
    <submittedName>
        <fullName evidence="2">Uncharacterized protein</fullName>
    </submittedName>
</protein>
<dbReference type="Proteomes" id="UP000228754">
    <property type="component" value="Unassembled WGS sequence"/>
</dbReference>
<name>A0A2A5IMJ3_BACPU</name>
<comment type="caution">
    <text evidence="2">The sequence shown here is derived from an EMBL/GenBank/DDBJ whole genome shotgun (WGS) entry which is preliminary data.</text>
</comment>
<feature type="region of interest" description="Disordered" evidence="1">
    <location>
        <begin position="421"/>
        <end position="444"/>
    </location>
</feature>
<accession>A0A2A5IMJ3</accession>
<proteinExistence type="predicted"/>
<dbReference type="EMBL" id="NKHG01000119">
    <property type="protein sequence ID" value="PCK18302.1"/>
    <property type="molecule type" value="Genomic_DNA"/>
</dbReference>
<evidence type="ECO:0000313" key="3">
    <source>
        <dbReference type="Proteomes" id="UP000228754"/>
    </source>
</evidence>
<evidence type="ECO:0000256" key="1">
    <source>
        <dbReference type="SAM" id="MobiDB-lite"/>
    </source>
</evidence>
<reference evidence="2 3" key="1">
    <citation type="submission" date="2017-06" db="EMBL/GenBank/DDBJ databases">
        <title>Draft Genome Sequence of Bacillus sp Strain 36R Isolated from saline sediment at Atanasia, Sonora, Mexico.</title>
        <authorList>
            <person name="Sanchez Diaz R."/>
            <person name="Quiroz Macias M.E."/>
            <person name="Ibarra Gamez J.C."/>
            <person name="Enciso Ibarra J."/>
            <person name="Gomez Gil B."/>
            <person name="Galaviz Silva L."/>
        </authorList>
    </citation>
    <scope>NUCLEOTIDE SEQUENCE [LARGE SCALE GENOMIC DNA]</scope>
    <source>
        <strain evidence="2 3">36R_ATNSAL</strain>
    </source>
</reference>
<evidence type="ECO:0000313" key="2">
    <source>
        <dbReference type="EMBL" id="PCK18302.1"/>
    </source>
</evidence>
<organism evidence="2 3">
    <name type="scientific">Bacillus pumilus</name>
    <name type="common">Bacillus mesentericus</name>
    <dbReference type="NCBI Taxonomy" id="1408"/>
    <lineage>
        <taxon>Bacteria</taxon>
        <taxon>Bacillati</taxon>
        <taxon>Bacillota</taxon>
        <taxon>Bacilli</taxon>
        <taxon>Bacillales</taxon>
        <taxon>Bacillaceae</taxon>
        <taxon>Bacillus</taxon>
    </lineage>
</organism>
<sequence>MAKKKSDIKINKNHEGKEFSNFFRFVGKVKPVMKKDDATDSWVEAAISELTQTKTGKDRKVVQFIVETANRNELKVELAGMEQSYVYPYSSKHKNSFKLEWDHRFDKTKFPDESYKVISTDWDLCDELATFIKPGMWVDVRGVYEFSSFENNEGETINVVKRIIKHVYPLKNGLVEINNVNSGEEYRIYDSEEKGRVLGYGKAKEETVKINVGWLSPEGGNIFVTKLSNGEEGKRAKVAYNENTSETDRIKVVNNVESTIRINKEDGSYEYIPYIRDFKSENFTEINEFEMQMGIKSVYQEEGSKDTKVNAAFLGYGKERSQVYDVELTVYHKEPEEGKRSIAEAFANLNRLDFLVVHGIDNNRAEFATVEVEEQEEDNPFADVDEKVKSYEQVSTGTKKGLEILNVFTGTYAKNLLTEEEITGESEQQDPFSNVSVSDDELPF</sequence>
<gene>
    <name evidence="2" type="ORF">CEY02_19065</name>
</gene>